<dbReference type="PANTHER" id="PTHR39175">
    <property type="entry name" value="FAMILY PROTEIN, PUTATIVE (AFU_ORTHOLOGUE AFUA_3G15060)-RELATED"/>
    <property type="match status" value="1"/>
</dbReference>
<dbReference type="AlphaFoldDB" id="A0A8H3Z5K6"/>
<dbReference type="SUPFAM" id="SSF54593">
    <property type="entry name" value="Glyoxalase/Bleomycin resistance protein/Dihydroxybiphenyl dioxygenase"/>
    <property type="match status" value="1"/>
</dbReference>
<dbReference type="InterPro" id="IPR000719">
    <property type="entry name" value="Prot_kinase_dom"/>
</dbReference>
<reference evidence="3 4" key="1">
    <citation type="submission" date="2018-12" db="EMBL/GenBank/DDBJ databases">
        <title>Venturia inaequalis Genome Resource.</title>
        <authorList>
            <person name="Lichtner F.J."/>
        </authorList>
    </citation>
    <scope>NUCLEOTIDE SEQUENCE [LARGE SCALE GENOMIC DNA]</scope>
    <source>
        <strain evidence="3 4">120213</strain>
    </source>
</reference>
<sequence length="421" mass="46391">MITGIAHINLLVPAGTLDLAEAFYGNTLGLKRVPVPALQTHNLAWFDITPGGQQVHIAFGENDAKSRRHPCFKVESPDALLKLRRQIWEHFEKADQASPQEADKPGEESSGARNSYKVVKAITPQVFQAKVSGSNTFVAIKTPPKPPASLFDNEAKAYKFPSISTSPYIRKLIEEIEEPESRCLVLEWMDTTLWATRTEPVDSKLRIFKNVARSCLNGLLAFQDMGGAGPHCHADLNPNNILVSGFSSPTPIIKISDLGWTTSTTSQNGPGQVFSGWIQGPALRAPEVWRGADRSTAMDVWSVGVCLADWVATKAHFGPGGCRIETDMPVEISQAAWSIAKLHKILNAPLAGSLKDDFNIAWGIAEHVIQENYVLDRSFREQMEQIQMPSDYISFLEKVLTVNPDRRPSPAEALALPFLQE</sequence>
<feature type="domain" description="Protein kinase" evidence="2">
    <location>
        <begin position="116"/>
        <end position="419"/>
    </location>
</feature>
<dbReference type="InterPro" id="IPR029068">
    <property type="entry name" value="Glyas_Bleomycin-R_OHBP_Dase"/>
</dbReference>
<dbReference type="PROSITE" id="PS50011">
    <property type="entry name" value="PROTEIN_KINASE_DOM"/>
    <property type="match status" value="1"/>
</dbReference>
<comment type="caution">
    <text evidence="3">The sequence shown here is derived from an EMBL/GenBank/DDBJ whole genome shotgun (WGS) entry which is preliminary data.</text>
</comment>
<dbReference type="SMART" id="SM00220">
    <property type="entry name" value="S_TKc"/>
    <property type="match status" value="1"/>
</dbReference>
<name>A0A8H3Z5K6_VENIN</name>
<feature type="region of interest" description="Disordered" evidence="1">
    <location>
        <begin position="94"/>
        <end position="113"/>
    </location>
</feature>
<dbReference type="EMBL" id="WNWS01000025">
    <property type="protein sequence ID" value="KAE9986860.1"/>
    <property type="molecule type" value="Genomic_DNA"/>
</dbReference>
<dbReference type="GO" id="GO:0005524">
    <property type="term" value="F:ATP binding"/>
    <property type="evidence" value="ECO:0007669"/>
    <property type="project" value="InterPro"/>
</dbReference>
<evidence type="ECO:0000313" key="4">
    <source>
        <dbReference type="Proteomes" id="UP000447873"/>
    </source>
</evidence>
<protein>
    <recommendedName>
        <fullName evidence="2">Protein kinase domain-containing protein</fullName>
    </recommendedName>
</protein>
<dbReference type="Pfam" id="PF00069">
    <property type="entry name" value="Pkinase"/>
    <property type="match status" value="1"/>
</dbReference>
<dbReference type="GO" id="GO:0004672">
    <property type="term" value="F:protein kinase activity"/>
    <property type="evidence" value="ECO:0007669"/>
    <property type="project" value="InterPro"/>
</dbReference>
<evidence type="ECO:0000313" key="3">
    <source>
        <dbReference type="EMBL" id="KAE9986860.1"/>
    </source>
</evidence>
<proteinExistence type="predicted"/>
<accession>A0A8H3Z5K6</accession>
<dbReference type="SUPFAM" id="SSF56112">
    <property type="entry name" value="Protein kinase-like (PK-like)"/>
    <property type="match status" value="1"/>
</dbReference>
<dbReference type="Gene3D" id="1.10.510.10">
    <property type="entry name" value="Transferase(Phosphotransferase) domain 1"/>
    <property type="match status" value="1"/>
</dbReference>
<evidence type="ECO:0000259" key="2">
    <source>
        <dbReference type="PROSITE" id="PS50011"/>
    </source>
</evidence>
<dbReference type="Gene3D" id="3.10.180.10">
    <property type="entry name" value="2,3-Dihydroxybiphenyl 1,2-Dioxygenase, domain 1"/>
    <property type="match status" value="1"/>
</dbReference>
<dbReference type="InterPro" id="IPR011009">
    <property type="entry name" value="Kinase-like_dom_sf"/>
</dbReference>
<feature type="compositionally biased region" description="Basic and acidic residues" evidence="1">
    <location>
        <begin position="94"/>
        <end position="107"/>
    </location>
</feature>
<dbReference type="PANTHER" id="PTHR39175:SF1">
    <property type="entry name" value="FAMILY PROTEIN, PUTATIVE (AFU_ORTHOLOGUE AFUA_3G15060)-RELATED"/>
    <property type="match status" value="1"/>
</dbReference>
<dbReference type="Proteomes" id="UP000447873">
    <property type="component" value="Unassembled WGS sequence"/>
</dbReference>
<organism evidence="3 4">
    <name type="scientific">Venturia inaequalis</name>
    <name type="common">Apple scab fungus</name>
    <dbReference type="NCBI Taxonomy" id="5025"/>
    <lineage>
        <taxon>Eukaryota</taxon>
        <taxon>Fungi</taxon>
        <taxon>Dikarya</taxon>
        <taxon>Ascomycota</taxon>
        <taxon>Pezizomycotina</taxon>
        <taxon>Dothideomycetes</taxon>
        <taxon>Pleosporomycetidae</taxon>
        <taxon>Venturiales</taxon>
        <taxon>Venturiaceae</taxon>
        <taxon>Venturia</taxon>
    </lineage>
</organism>
<evidence type="ECO:0000256" key="1">
    <source>
        <dbReference type="SAM" id="MobiDB-lite"/>
    </source>
</evidence>
<gene>
    <name evidence="3" type="ORF">EG328_004579</name>
</gene>